<accession>A0A151XXH1</accession>
<evidence type="ECO:0000313" key="1">
    <source>
        <dbReference type="EMBL" id="KYQ70466.1"/>
    </source>
</evidence>
<dbReference type="EMBL" id="LUAW01000071">
    <property type="protein sequence ID" value="KYQ70466.1"/>
    <property type="molecule type" value="Genomic_DNA"/>
</dbReference>
<dbReference type="Pfam" id="PF13689">
    <property type="entry name" value="DUF4154"/>
    <property type="match status" value="1"/>
</dbReference>
<sequence length="132" mass="14475">MLSYAKWNTPTPEICVIDNSALAQQFLKHSPQTTEFKIASIKSPAIKTADCQVLVFSNLSPKAEQHLLDTAATFPSLSISTNNNECELGSAFCLYPRGASYAFKVNLDSLSQSKVHIDPRVLLLGKNMEDTP</sequence>
<keyword evidence="2" id="KW-1185">Reference proteome</keyword>
<evidence type="ECO:0008006" key="3">
    <source>
        <dbReference type="Google" id="ProtNLM"/>
    </source>
</evidence>
<organism evidence="1 2">
    <name type="scientific">Acinetobacter pragensis</name>
    <dbReference type="NCBI Taxonomy" id="1806892"/>
    <lineage>
        <taxon>Bacteria</taxon>
        <taxon>Pseudomonadati</taxon>
        <taxon>Pseudomonadota</taxon>
        <taxon>Gammaproteobacteria</taxon>
        <taxon>Moraxellales</taxon>
        <taxon>Moraxellaceae</taxon>
        <taxon>Acinetobacter</taxon>
    </lineage>
</organism>
<evidence type="ECO:0000313" key="2">
    <source>
        <dbReference type="Proteomes" id="UP000076276"/>
    </source>
</evidence>
<reference evidence="1 2" key="1">
    <citation type="submission" date="2016-03" db="EMBL/GenBank/DDBJ databases">
        <title>Acinetobacter genomospecies 28 strain ANC 4149.</title>
        <authorList>
            <person name="Radolfova-Krizova L."/>
            <person name="Nemec A."/>
        </authorList>
    </citation>
    <scope>NUCLEOTIDE SEQUENCE [LARGE SCALE GENOMIC DNA]</scope>
    <source>
        <strain evidence="1 2">ANC 4149</strain>
    </source>
</reference>
<name>A0A151XXH1_9GAMM</name>
<protein>
    <recommendedName>
        <fullName evidence="3">DUF4154 domain-containing protein</fullName>
    </recommendedName>
</protein>
<comment type="caution">
    <text evidence="1">The sequence shown here is derived from an EMBL/GenBank/DDBJ whole genome shotgun (WGS) entry which is preliminary data.</text>
</comment>
<dbReference type="InterPro" id="IPR025293">
    <property type="entry name" value="YfiR/HmsC-like"/>
</dbReference>
<dbReference type="AlphaFoldDB" id="A0A151XXH1"/>
<dbReference type="Proteomes" id="UP000076276">
    <property type="component" value="Unassembled WGS sequence"/>
</dbReference>
<dbReference type="STRING" id="1806892.AZH43_04350"/>
<proteinExistence type="predicted"/>
<gene>
    <name evidence="1" type="ORF">AZH43_04350</name>
</gene>